<dbReference type="AlphaFoldDB" id="A0A976A733"/>
<protein>
    <recommendedName>
        <fullName evidence="3">Calcineurin-like phosphoesterase domain-containing protein</fullName>
    </recommendedName>
</protein>
<dbReference type="EMBL" id="OFSN01000015">
    <property type="protein sequence ID" value="SOY65603.1"/>
    <property type="molecule type" value="Genomic_DNA"/>
</dbReference>
<reference evidence="1 2" key="1">
    <citation type="submission" date="2018-01" db="EMBL/GenBank/DDBJ databases">
        <authorList>
            <person name="Clerissi C."/>
        </authorList>
    </citation>
    <scope>NUCLEOTIDE SEQUENCE [LARGE SCALE GENOMIC DNA]</scope>
    <source>
        <strain evidence="1">Cupriavidus taiwanensis LMG 19430</strain>
    </source>
</reference>
<accession>A0A976A733</accession>
<comment type="caution">
    <text evidence="1">The sequence shown here is derived from an EMBL/GenBank/DDBJ whole genome shotgun (WGS) entry which is preliminary data.</text>
</comment>
<dbReference type="InterPro" id="IPR029052">
    <property type="entry name" value="Metallo-depent_PP-like"/>
</dbReference>
<dbReference type="Proteomes" id="UP000257016">
    <property type="component" value="Unassembled WGS sequence"/>
</dbReference>
<sequence length="325" mass="36047">MTRDDLIQQYGSVRAAARAMGVSESTLRSRLERGAQFEAAEQIDEDLPIEELLEIRKRKFAQKARAETANKVVDIKVKVAGPVGILHFGDPHVDDDGTDIVALEKHAKLIRDTEGLFGANIGDVSNNWVGRLARLYAEQSTTAKEAWRLTEWFIGSVDWLYLVGGNHDAWSGAGDPLQWLARGISGVHKDHGVRMSLNFPNRSSVMVNARHDFAGNSIYNPAHGVMKATHFGTRDHLSICGHKHVSGYGVLKDPDSGRVCHALQIASYKVYDRYAKERGFRDSSLSPCAVTVIDPALPDSHADKIKVFWDADEGAAFLKYKRRKV</sequence>
<organism evidence="1 2">
    <name type="scientific">Cupriavidus taiwanensis</name>
    <dbReference type="NCBI Taxonomy" id="164546"/>
    <lineage>
        <taxon>Bacteria</taxon>
        <taxon>Pseudomonadati</taxon>
        <taxon>Pseudomonadota</taxon>
        <taxon>Betaproteobacteria</taxon>
        <taxon>Burkholderiales</taxon>
        <taxon>Burkholderiaceae</taxon>
        <taxon>Cupriavidus</taxon>
    </lineage>
</organism>
<name>A0A976A733_9BURK</name>
<evidence type="ECO:0008006" key="3">
    <source>
        <dbReference type="Google" id="ProtNLM"/>
    </source>
</evidence>
<dbReference type="SUPFAM" id="SSF56300">
    <property type="entry name" value="Metallo-dependent phosphatases"/>
    <property type="match status" value="1"/>
</dbReference>
<proteinExistence type="predicted"/>
<evidence type="ECO:0000313" key="1">
    <source>
        <dbReference type="EMBL" id="SOY65603.1"/>
    </source>
</evidence>
<gene>
    <name evidence="1" type="ORF">CBM2586_B10198</name>
</gene>
<evidence type="ECO:0000313" key="2">
    <source>
        <dbReference type="Proteomes" id="UP000257016"/>
    </source>
</evidence>